<protein>
    <submittedName>
        <fullName evidence="2">Uncharacterized protein</fullName>
    </submittedName>
</protein>
<evidence type="ECO:0000313" key="2">
    <source>
        <dbReference type="EMBL" id="OAD55367.1"/>
    </source>
</evidence>
<keyword evidence="3" id="KW-1185">Reference proteome</keyword>
<gene>
    <name evidence="2" type="ORF">WN48_04881</name>
</gene>
<dbReference type="Proteomes" id="UP000250275">
    <property type="component" value="Unassembled WGS sequence"/>
</dbReference>
<feature type="region of interest" description="Disordered" evidence="1">
    <location>
        <begin position="1"/>
        <end position="28"/>
    </location>
</feature>
<name>A0A310SDX0_9HYME</name>
<sequence length="140" mass="16504">MANQTTKKELREETLHYHPDGSEEEVDREWEEFSRLMAKLRENRRNRPHRPSQAFYPCPPPNADEDQQDFDPFDYINTINRSKRSRPDIEIILFGNRQSRLTHFLGFRLNELILALARRRGNNRNVADDSHETSAVGGKL</sequence>
<dbReference type="OrthoDB" id="4564at2759"/>
<proteinExistence type="predicted"/>
<evidence type="ECO:0000313" key="3">
    <source>
        <dbReference type="Proteomes" id="UP000250275"/>
    </source>
</evidence>
<accession>A0A310SDX0</accession>
<dbReference type="AlphaFoldDB" id="A0A310SDX0"/>
<evidence type="ECO:0000256" key="1">
    <source>
        <dbReference type="SAM" id="MobiDB-lite"/>
    </source>
</evidence>
<feature type="compositionally biased region" description="Basic and acidic residues" evidence="1">
    <location>
        <begin position="1"/>
        <end position="21"/>
    </location>
</feature>
<feature type="region of interest" description="Disordered" evidence="1">
    <location>
        <begin position="42"/>
        <end position="71"/>
    </location>
</feature>
<reference evidence="2 3" key="1">
    <citation type="submission" date="2015-07" db="EMBL/GenBank/DDBJ databases">
        <title>The genome of Eufriesea mexicana.</title>
        <authorList>
            <person name="Pan H."/>
            <person name="Kapheim K."/>
        </authorList>
    </citation>
    <scope>NUCLEOTIDE SEQUENCE [LARGE SCALE GENOMIC DNA]</scope>
    <source>
        <strain evidence="2">0111107269</strain>
        <tissue evidence="2">Whole body</tissue>
    </source>
</reference>
<dbReference type="EMBL" id="KQ762882">
    <property type="protein sequence ID" value="OAD55367.1"/>
    <property type="molecule type" value="Genomic_DNA"/>
</dbReference>
<organism evidence="2 3">
    <name type="scientific">Eufriesea mexicana</name>
    <dbReference type="NCBI Taxonomy" id="516756"/>
    <lineage>
        <taxon>Eukaryota</taxon>
        <taxon>Metazoa</taxon>
        <taxon>Ecdysozoa</taxon>
        <taxon>Arthropoda</taxon>
        <taxon>Hexapoda</taxon>
        <taxon>Insecta</taxon>
        <taxon>Pterygota</taxon>
        <taxon>Neoptera</taxon>
        <taxon>Endopterygota</taxon>
        <taxon>Hymenoptera</taxon>
        <taxon>Apocrita</taxon>
        <taxon>Aculeata</taxon>
        <taxon>Apoidea</taxon>
        <taxon>Anthophila</taxon>
        <taxon>Apidae</taxon>
        <taxon>Eufriesea</taxon>
    </lineage>
</organism>